<evidence type="ECO:0000313" key="4">
    <source>
        <dbReference type="Proteomes" id="UP001595462"/>
    </source>
</evidence>
<evidence type="ECO:0000313" key="3">
    <source>
        <dbReference type="EMBL" id="MFC3105046.1"/>
    </source>
</evidence>
<dbReference type="Gene3D" id="1.50.10.100">
    <property type="entry name" value="Chondroitin AC/alginate lyase"/>
    <property type="match status" value="1"/>
</dbReference>
<dbReference type="SUPFAM" id="SSF48208">
    <property type="entry name" value="Six-hairpin glycosidases"/>
    <property type="match status" value="1"/>
</dbReference>
<dbReference type="InterPro" id="IPR008928">
    <property type="entry name" value="6-hairpin_glycosidase_sf"/>
</dbReference>
<dbReference type="InterPro" id="IPR008929">
    <property type="entry name" value="Chondroitin_lyas"/>
</dbReference>
<proteinExistence type="predicted"/>
<dbReference type="Proteomes" id="UP001595462">
    <property type="component" value="Unassembled WGS sequence"/>
</dbReference>
<sequence length="620" mass="68194">MTAADANTAYADLLLRLCTGLAAQAYEVTETETALRCPACGQDHMRSAEAVIAFAMAHRLTGDAAWAGHARRLAAWAINRQQRNGAWVESEHDPWAGIGIFILLALAAAHELLVDELPPEENRRWLAAIERGAAWTQSVRTSSHIGQASRAIGRRLRIPGCRRQAQFWNSNYLASLPLALNLCGHALGRDFHALEETFLAQVLKRFNTEGLLTGEVNEPAPRWAKLFRRNDTIDPGYNLDMSLGVLGLYARRVADHSLLERVARSATTHLCLLYPDGSIDNGMGARGYKAAYYGSQTAHGLQMMTAALASVDACFNRAGMRNAQLLTRSLRGDLLTRGPFEARTEAPCLYPTFARAASLALALMVEPGPHGAADTPLPCETPHGDWTLASLNTQILRRGPLMLGVSGQAGDSSHLPYRFITPATGGTLTRLHHDDFGIVQAAGHVVYQRVEPSHMPARANEVALGAQILSSDRRLSSAHERRVRLTRSREGRIHAAGRLRARQTWRTGARYELEYRLHHEGLDKNIRVHGGRGEQTVLIREPLIITPDTSLSWPDSHTLLLQRQDTTLRIGVRPRAGACSVMLDAPVTHYAPPLTSQALAIELSGRGRLELWLSFSFERT</sequence>
<dbReference type="Pfam" id="PF25840">
    <property type="entry name" value="Ulvan_lyase_N"/>
    <property type="match status" value="1"/>
</dbReference>
<keyword evidence="4" id="KW-1185">Reference proteome</keyword>
<dbReference type="Pfam" id="PF25841">
    <property type="entry name" value="Ulvan_lyase_C"/>
    <property type="match status" value="1"/>
</dbReference>
<dbReference type="EMBL" id="JBHRSS010000006">
    <property type="protein sequence ID" value="MFC3105046.1"/>
    <property type="molecule type" value="Genomic_DNA"/>
</dbReference>
<dbReference type="InterPro" id="IPR058908">
    <property type="entry name" value="P29_C"/>
</dbReference>
<comment type="caution">
    <text evidence="3">The sequence shown here is derived from an EMBL/GenBank/DDBJ whole genome shotgun (WGS) entry which is preliminary data.</text>
</comment>
<reference evidence="4" key="1">
    <citation type="journal article" date="2019" name="Int. J. Syst. Evol. Microbiol.">
        <title>The Global Catalogue of Microorganisms (GCM) 10K type strain sequencing project: providing services to taxonomists for standard genome sequencing and annotation.</title>
        <authorList>
            <consortium name="The Broad Institute Genomics Platform"/>
            <consortium name="The Broad Institute Genome Sequencing Center for Infectious Disease"/>
            <person name="Wu L."/>
            <person name="Ma J."/>
        </authorList>
    </citation>
    <scope>NUCLEOTIDE SEQUENCE [LARGE SCALE GENOMIC DNA]</scope>
    <source>
        <strain evidence="4">KCTC 52640</strain>
    </source>
</reference>
<protein>
    <submittedName>
        <fullName evidence="3">Uncharacterized protein</fullName>
    </submittedName>
</protein>
<dbReference type="InterPro" id="IPR058907">
    <property type="entry name" value="P29_N"/>
</dbReference>
<gene>
    <name evidence="3" type="ORF">ACFOSU_14285</name>
</gene>
<evidence type="ECO:0000259" key="1">
    <source>
        <dbReference type="Pfam" id="PF25840"/>
    </source>
</evidence>
<name>A0ABV7EU57_9GAMM</name>
<accession>A0ABV7EU57</accession>
<dbReference type="RefSeq" id="WP_380690603.1">
    <property type="nucleotide sequence ID" value="NZ_JBHRSS010000006.1"/>
</dbReference>
<evidence type="ECO:0000259" key="2">
    <source>
        <dbReference type="Pfam" id="PF25841"/>
    </source>
</evidence>
<feature type="domain" description="Broad-specificity ulvan lyase C-terminal" evidence="2">
    <location>
        <begin position="390"/>
        <end position="570"/>
    </location>
</feature>
<organism evidence="3 4">
    <name type="scientific">Salinisphaera aquimarina</name>
    <dbReference type="NCBI Taxonomy" id="2094031"/>
    <lineage>
        <taxon>Bacteria</taxon>
        <taxon>Pseudomonadati</taxon>
        <taxon>Pseudomonadota</taxon>
        <taxon>Gammaproteobacteria</taxon>
        <taxon>Salinisphaerales</taxon>
        <taxon>Salinisphaeraceae</taxon>
        <taxon>Salinisphaera</taxon>
    </lineage>
</organism>
<feature type="domain" description="Broad-specificity ulvan lyase N-terminal" evidence="1">
    <location>
        <begin position="24"/>
        <end position="364"/>
    </location>
</feature>